<name>A0A410QCX5_9FIRM</name>
<sequence>MDFSKVKIEIYVPQEYIESLRDELTKIGACQIGKYDHVISFSNVQGYWHPLLGSSPFNGEVGTINFGSECKLEVRCPITKVKDAVATIKKIHPYEEPVINIIPLINDMFEIE</sequence>
<dbReference type="Proteomes" id="UP000287969">
    <property type="component" value="Chromosome"/>
</dbReference>
<dbReference type="KEGG" id="spoa:EQM13_09670"/>
<dbReference type="InterPro" id="IPR015867">
    <property type="entry name" value="N-reg_PII/ATP_PRibTrfase_C"/>
</dbReference>
<protein>
    <submittedName>
        <fullName evidence="1">Cytochrome C biogenesis protein</fullName>
    </submittedName>
</protein>
<dbReference type="AlphaFoldDB" id="A0A410QCX5"/>
<proteinExistence type="predicted"/>
<dbReference type="EMBL" id="CP035282">
    <property type="protein sequence ID" value="QAT61841.1"/>
    <property type="molecule type" value="Genomic_DNA"/>
</dbReference>
<dbReference type="InterPro" id="IPR036069">
    <property type="entry name" value="DUF34/NIF3_sf"/>
</dbReference>
<keyword evidence="2" id="KW-1185">Reference proteome</keyword>
<evidence type="ECO:0000313" key="2">
    <source>
        <dbReference type="Proteomes" id="UP000287969"/>
    </source>
</evidence>
<organism evidence="1 2">
    <name type="scientific">Acidilutibacter cellobiosedens</name>
    <dbReference type="NCBI Taxonomy" id="2507161"/>
    <lineage>
        <taxon>Bacteria</taxon>
        <taxon>Bacillati</taxon>
        <taxon>Bacillota</taxon>
        <taxon>Tissierellia</taxon>
        <taxon>Tissierellales</taxon>
        <taxon>Acidilutibacteraceae</taxon>
        <taxon>Acidilutibacter</taxon>
    </lineage>
</organism>
<dbReference type="SUPFAM" id="SSF102705">
    <property type="entry name" value="NIF3 (NGG1p interacting factor 3)-like"/>
    <property type="match status" value="1"/>
</dbReference>
<dbReference type="RefSeq" id="WP_114217633.1">
    <property type="nucleotide sequence ID" value="NZ_CP035282.1"/>
</dbReference>
<reference evidence="2" key="1">
    <citation type="submission" date="2019-01" db="EMBL/GenBank/DDBJ databases">
        <title>Draft genomes of a novel of Sporanaerobacter strains.</title>
        <authorList>
            <person name="Ma S."/>
        </authorList>
    </citation>
    <scope>NUCLEOTIDE SEQUENCE [LARGE SCALE GENOMIC DNA]</scope>
    <source>
        <strain evidence="2">NJN-17</strain>
    </source>
</reference>
<dbReference type="PANTHER" id="PTHR41774:SF1">
    <property type="entry name" value="NGG1P INTERACTING FACTOR NIF3"/>
    <property type="match status" value="1"/>
</dbReference>
<gene>
    <name evidence="1" type="ORF">EQM13_09670</name>
</gene>
<dbReference type="PANTHER" id="PTHR41774">
    <property type="match status" value="1"/>
</dbReference>
<dbReference type="OrthoDB" id="1690807at2"/>
<accession>A0A410QCX5</accession>
<dbReference type="Gene3D" id="3.30.70.120">
    <property type="match status" value="1"/>
</dbReference>
<evidence type="ECO:0000313" key="1">
    <source>
        <dbReference type="EMBL" id="QAT61841.1"/>
    </source>
</evidence>